<sequence>MLYQFLANNRTDLIARCIDKVAKRPKRAATAQQLKNGVPLFIDQLIKTLEAEQSNETATSLQISGPSGGDGSNLSEMGLAAAEHGKALLHLGYSVEQVVHDYGDLCQAVTDLAFERDAPFSVDEYRTLNRCLDNVIADAVSGFSAQRDTVITVQHGVHENEQLGFLMHELRNALSTAMLAFSALERGNLPVTGATGSVLKRNHVAMVRLIRHSLAEVALKAGSAQQLEVLSLASFIADAKASAELDATEHGCRFTVADVDPHLGIEVNHDLMLAALMNLLHNAFKFTHPHTQVTLAAYALNDRILIDVKDHCGGLPPGNAEKIFTPFTQRSNDRTGLGLGLSIARKSVEADGGILSVRDIPGTGCVFTIDLLRHSLG</sequence>
<dbReference type="EC" id="2.7.13.3" evidence="2"/>
<dbReference type="InterPro" id="IPR003594">
    <property type="entry name" value="HATPase_dom"/>
</dbReference>
<dbReference type="Gene3D" id="3.30.565.10">
    <property type="entry name" value="Histidine kinase-like ATPase, C-terminal domain"/>
    <property type="match status" value="1"/>
</dbReference>
<dbReference type="AlphaFoldDB" id="A0A2S1FJ54"/>
<dbReference type="PROSITE" id="PS50109">
    <property type="entry name" value="HIS_KIN"/>
    <property type="match status" value="1"/>
</dbReference>
<dbReference type="SUPFAM" id="SSF55874">
    <property type="entry name" value="ATPase domain of HSP90 chaperone/DNA topoisomerase II/histidine kinase"/>
    <property type="match status" value="1"/>
</dbReference>
<dbReference type="PRINTS" id="PR00344">
    <property type="entry name" value="BCTRLSENSOR"/>
</dbReference>
<name>A0A2S1FJ54_9BURK</name>
<dbReference type="RefSeq" id="WP_181374831.1">
    <property type="nucleotide sequence ID" value="NZ_MG869620.1"/>
</dbReference>
<dbReference type="PANTHER" id="PTHR44936:SF10">
    <property type="entry name" value="SENSOR PROTEIN RSTB"/>
    <property type="match status" value="1"/>
</dbReference>
<organism evidence="8">
    <name type="scientific">Polaromonas sp. H6N</name>
    <dbReference type="NCBI Taxonomy" id="1840293"/>
    <lineage>
        <taxon>Bacteria</taxon>
        <taxon>Pseudomonadati</taxon>
        <taxon>Pseudomonadota</taxon>
        <taxon>Betaproteobacteria</taxon>
        <taxon>Burkholderiales</taxon>
        <taxon>Comamonadaceae</taxon>
        <taxon>Polaromonas</taxon>
    </lineage>
</organism>
<evidence type="ECO:0000256" key="3">
    <source>
        <dbReference type="ARBA" id="ARBA00022679"/>
    </source>
</evidence>
<gene>
    <name evidence="8" type="ORF">pH6NP1_p019</name>
</gene>
<dbReference type="GO" id="GO:0004673">
    <property type="term" value="F:protein histidine kinase activity"/>
    <property type="evidence" value="ECO:0007669"/>
    <property type="project" value="UniProtKB-EC"/>
</dbReference>
<dbReference type="InterPro" id="IPR005467">
    <property type="entry name" value="His_kinase_dom"/>
</dbReference>
<protein>
    <recommendedName>
        <fullName evidence="2">histidine kinase</fullName>
        <ecNumber evidence="2">2.7.13.3</ecNumber>
    </recommendedName>
</protein>
<evidence type="ECO:0000259" key="7">
    <source>
        <dbReference type="PROSITE" id="PS50109"/>
    </source>
</evidence>
<accession>A0A2S1FJ54</accession>
<dbReference type="GO" id="GO:0005524">
    <property type="term" value="F:ATP binding"/>
    <property type="evidence" value="ECO:0007669"/>
    <property type="project" value="UniProtKB-KW"/>
</dbReference>
<dbReference type="InterPro" id="IPR050980">
    <property type="entry name" value="2C_sensor_his_kinase"/>
</dbReference>
<evidence type="ECO:0000256" key="2">
    <source>
        <dbReference type="ARBA" id="ARBA00012438"/>
    </source>
</evidence>
<evidence type="ECO:0000313" key="8">
    <source>
        <dbReference type="EMBL" id="AWD72217.1"/>
    </source>
</evidence>
<dbReference type="PANTHER" id="PTHR44936">
    <property type="entry name" value="SENSOR PROTEIN CREC"/>
    <property type="match status" value="1"/>
</dbReference>
<keyword evidence="6" id="KW-0067">ATP-binding</keyword>
<dbReference type="Pfam" id="PF02518">
    <property type="entry name" value="HATPase_c"/>
    <property type="match status" value="1"/>
</dbReference>
<dbReference type="InterPro" id="IPR036890">
    <property type="entry name" value="HATPase_C_sf"/>
</dbReference>
<dbReference type="SMART" id="SM00387">
    <property type="entry name" value="HATPase_c"/>
    <property type="match status" value="1"/>
</dbReference>
<evidence type="ECO:0000256" key="5">
    <source>
        <dbReference type="ARBA" id="ARBA00022777"/>
    </source>
</evidence>
<evidence type="ECO:0000256" key="4">
    <source>
        <dbReference type="ARBA" id="ARBA00022741"/>
    </source>
</evidence>
<comment type="catalytic activity">
    <reaction evidence="1">
        <text>ATP + protein L-histidine = ADP + protein N-phospho-L-histidine.</text>
        <dbReference type="EC" id="2.7.13.3"/>
    </reaction>
</comment>
<evidence type="ECO:0000256" key="6">
    <source>
        <dbReference type="ARBA" id="ARBA00022840"/>
    </source>
</evidence>
<geneLocation type="plasmid" evidence="8">
    <name>pH6NP1</name>
</geneLocation>
<feature type="domain" description="Histidine kinase" evidence="7">
    <location>
        <begin position="165"/>
        <end position="375"/>
    </location>
</feature>
<keyword evidence="4" id="KW-0547">Nucleotide-binding</keyword>
<reference evidence="8" key="1">
    <citation type="submission" date="2018-01" db="EMBL/GenBank/DDBJ databases">
        <title>Plasmids of psychrophilic Polaromonas spp. isolated from Arctic and Antarctic glaciers.</title>
        <authorList>
            <person name="Dziewit L."/>
            <person name="Ciok A."/>
        </authorList>
    </citation>
    <scope>NUCLEOTIDE SEQUENCE</scope>
    <source>
        <plasmid evidence="8">pH6NP1</plasmid>
    </source>
</reference>
<keyword evidence="3" id="KW-0808">Transferase</keyword>
<dbReference type="EMBL" id="MG869620">
    <property type="protein sequence ID" value="AWD72217.1"/>
    <property type="molecule type" value="Genomic_DNA"/>
</dbReference>
<dbReference type="InterPro" id="IPR004358">
    <property type="entry name" value="Sig_transdc_His_kin-like_C"/>
</dbReference>
<keyword evidence="8" id="KW-0614">Plasmid</keyword>
<evidence type="ECO:0000256" key="1">
    <source>
        <dbReference type="ARBA" id="ARBA00000085"/>
    </source>
</evidence>
<proteinExistence type="predicted"/>
<keyword evidence="5 8" id="KW-0418">Kinase</keyword>